<dbReference type="SUPFAM" id="SSF56935">
    <property type="entry name" value="Porins"/>
    <property type="match status" value="1"/>
</dbReference>
<keyword evidence="2" id="KW-1185">Reference proteome</keyword>
<dbReference type="AlphaFoldDB" id="A0A4U2ZBJ5"/>
<reference evidence="1 2" key="1">
    <citation type="submission" date="2019-04" db="EMBL/GenBank/DDBJ databases">
        <title>Sulfurimonas crateris sp. nov. a facultative anaerobic sulfur-oxidizing chemolithautotrophic bacterium isolated from a terrestrial mud vulcano.</title>
        <authorList>
            <person name="Ratnikova N.M."/>
            <person name="Slobodkin A.I."/>
            <person name="Merkel A.Y."/>
            <person name="Novikov A."/>
            <person name="Bonch-Osmolovskaya E.A."/>
            <person name="Slobodkina G.B."/>
        </authorList>
    </citation>
    <scope>NUCLEOTIDE SEQUENCE [LARGE SCALE GENOMIC DNA]</scope>
    <source>
        <strain evidence="1 2">SN118</strain>
    </source>
</reference>
<organism evidence="1 2">
    <name type="scientific">Sulfurimonas crateris</name>
    <dbReference type="NCBI Taxonomy" id="2574727"/>
    <lineage>
        <taxon>Bacteria</taxon>
        <taxon>Pseudomonadati</taxon>
        <taxon>Campylobacterota</taxon>
        <taxon>Epsilonproteobacteria</taxon>
        <taxon>Campylobacterales</taxon>
        <taxon>Sulfurimonadaceae</taxon>
        <taxon>Sulfurimonas</taxon>
    </lineage>
</organism>
<dbReference type="Proteomes" id="UP000309561">
    <property type="component" value="Unassembled WGS sequence"/>
</dbReference>
<dbReference type="RefSeq" id="WP_137011237.1">
    <property type="nucleotide sequence ID" value="NZ_SZPX01000001.1"/>
</dbReference>
<evidence type="ECO:0000313" key="1">
    <source>
        <dbReference type="EMBL" id="TKI70920.1"/>
    </source>
</evidence>
<sequence length="422" mass="46795">MKKILLSSALCATLVYGADVLPVEKRTFDQSKFIPDISLVMDASYVDRSVKDAEVGHLEVPGVVHGLLGSHSHGDDNHATYNAENGFNLNYAELVLSSSVDPFFTMDGIFHFSENGVEIEELFFTSNALGHGTKLKGGKFNSNFGYLNEHHHHSWDFADMPLVYESFLGMHGINEVGAQIQWTAPTPFYLMAGFEILQGENEQMFGKETIGDVENPIAEGEDGPALYVGYIKASHDIGDTTILGGISYAQGTSRIDHSADAENPHAFSGDAKLYGADFVLLHSLDSYSSIKWQSEYLERELDGTQFALDVDGNVTGSPSMLKKQSGLYSQLIYTHDKNWKMGLRYDTILKNDVTKAGFDVEQPDGLDKYTAMVEYHTSEFARFRLQYSQDYAMFNEDGQREKINTIILQANISIGAHGAHSF</sequence>
<dbReference type="OrthoDB" id="9788733at2"/>
<gene>
    <name evidence="1" type="ORF">FCU45_00585</name>
</gene>
<accession>A0A4U2ZBJ5</accession>
<protein>
    <recommendedName>
        <fullName evidence="3">Zinc-regulated TonB-dependent outer membrane receptor</fullName>
    </recommendedName>
</protein>
<evidence type="ECO:0000313" key="2">
    <source>
        <dbReference type="Proteomes" id="UP000309561"/>
    </source>
</evidence>
<dbReference type="EMBL" id="SZPX01000001">
    <property type="protein sequence ID" value="TKI70920.1"/>
    <property type="molecule type" value="Genomic_DNA"/>
</dbReference>
<name>A0A4U2ZBJ5_9BACT</name>
<evidence type="ECO:0008006" key="3">
    <source>
        <dbReference type="Google" id="ProtNLM"/>
    </source>
</evidence>
<proteinExistence type="predicted"/>
<dbReference type="InterPro" id="IPR023614">
    <property type="entry name" value="Porin_dom_sf"/>
</dbReference>
<dbReference type="Gene3D" id="2.40.160.10">
    <property type="entry name" value="Porin"/>
    <property type="match status" value="1"/>
</dbReference>
<comment type="caution">
    <text evidence="1">The sequence shown here is derived from an EMBL/GenBank/DDBJ whole genome shotgun (WGS) entry which is preliminary data.</text>
</comment>